<keyword evidence="2" id="KW-1185">Reference proteome</keyword>
<reference evidence="1" key="1">
    <citation type="submission" date="2022-11" db="EMBL/GenBank/DDBJ databases">
        <title>Genome Sequence of Nemania bipapillata.</title>
        <authorList>
            <person name="Buettner E."/>
        </authorList>
    </citation>
    <scope>NUCLEOTIDE SEQUENCE</scope>
    <source>
        <strain evidence="1">CP14</strain>
    </source>
</reference>
<name>A0ACC2HS10_9PEZI</name>
<proteinExistence type="predicted"/>
<sequence length="345" mass="37425">MPPRLHRIACSNVGRALQRTTSSTRIPILIVQEATRAASRQYATASPTVSLGSLRLPDDYIPPTQPPSARRPELRKTQLLRSYTAMLRSTPLMLFFQHNNLTAVEWAAVRREMRASLAQVPAPVANPDGITPVDITSSIELQVLRTRMFNVACKTVDYFKPDVQAESSNLYTHDLSKAAYKSIKDATVDESSTYAQISPLITGPIAAVTFPSVSPAHLAAVLKVLSPSPPAFPAPLRKKNPGYYDPIVQNAFQKLLLIGGRIEGKAFDNDGVKWVGGVEGGLDGLRAQLVYMLQSAGLGLTTALEGHGKGLWLALEGRRTQLEEESNGGKKKEGEEGKEGKEGEA</sequence>
<dbReference type="EMBL" id="JAPESX010003047">
    <property type="protein sequence ID" value="KAJ8105859.1"/>
    <property type="molecule type" value="Genomic_DNA"/>
</dbReference>
<accession>A0ACC2HS10</accession>
<dbReference type="Proteomes" id="UP001153334">
    <property type="component" value="Unassembled WGS sequence"/>
</dbReference>
<gene>
    <name evidence="1" type="ORF">ONZ43_g7256</name>
</gene>
<organism evidence="1 2">
    <name type="scientific">Nemania bipapillata</name>
    <dbReference type="NCBI Taxonomy" id="110536"/>
    <lineage>
        <taxon>Eukaryota</taxon>
        <taxon>Fungi</taxon>
        <taxon>Dikarya</taxon>
        <taxon>Ascomycota</taxon>
        <taxon>Pezizomycotina</taxon>
        <taxon>Sordariomycetes</taxon>
        <taxon>Xylariomycetidae</taxon>
        <taxon>Xylariales</taxon>
        <taxon>Xylariaceae</taxon>
        <taxon>Nemania</taxon>
    </lineage>
</organism>
<comment type="caution">
    <text evidence="1">The sequence shown here is derived from an EMBL/GenBank/DDBJ whole genome shotgun (WGS) entry which is preliminary data.</text>
</comment>
<evidence type="ECO:0000313" key="1">
    <source>
        <dbReference type="EMBL" id="KAJ8105859.1"/>
    </source>
</evidence>
<evidence type="ECO:0000313" key="2">
    <source>
        <dbReference type="Proteomes" id="UP001153334"/>
    </source>
</evidence>
<protein>
    <submittedName>
        <fullName evidence="1">Uncharacterized protein</fullName>
    </submittedName>
</protein>